<dbReference type="RefSeq" id="WP_103677025.1">
    <property type="nucleotide sequence ID" value="NZ_PQGD01000011.1"/>
</dbReference>
<evidence type="ECO:0000313" key="3">
    <source>
        <dbReference type="EMBL" id="POP48215.1"/>
    </source>
</evidence>
<dbReference type="AlphaFoldDB" id="A0A2P5GNS2"/>
<dbReference type="NCBIfam" id="NF002793">
    <property type="entry name" value="PRK02922.1"/>
    <property type="match status" value="1"/>
</dbReference>
<dbReference type="OrthoDB" id="6563429at2"/>
<proteinExistence type="inferred from homology"/>
<accession>A0A2P5GNS2</accession>
<keyword evidence="4" id="KW-1185">Reference proteome</keyword>
<dbReference type="InterPro" id="IPR036295">
    <property type="entry name" value="GlgS_sf"/>
</dbReference>
<protein>
    <recommendedName>
        <fullName evidence="1">Surface composition regulator</fullName>
    </recommendedName>
</protein>
<dbReference type="SUPFAM" id="SSF109747">
    <property type="entry name" value="Glycogen synthesis protein GlgS"/>
    <property type="match status" value="1"/>
</dbReference>
<dbReference type="EMBL" id="PQGD01000011">
    <property type="protein sequence ID" value="POP48215.1"/>
    <property type="molecule type" value="Genomic_DNA"/>
</dbReference>
<dbReference type="GO" id="GO:1900191">
    <property type="term" value="P:negative regulation of single-species biofilm formation"/>
    <property type="evidence" value="ECO:0007669"/>
    <property type="project" value="UniProtKB-UniRule"/>
</dbReference>
<gene>
    <name evidence="1" type="primary">glgS</name>
    <name evidence="3" type="ORF">CHU32_14715</name>
    <name evidence="2" type="ORF">CHU33_15425</name>
</gene>
<dbReference type="InterPro" id="IPR015065">
    <property type="entry name" value="GlgS"/>
</dbReference>
<dbReference type="EMBL" id="PQGE01000013">
    <property type="protein sequence ID" value="POP43686.1"/>
    <property type="molecule type" value="Genomic_DNA"/>
</dbReference>
<evidence type="ECO:0000256" key="1">
    <source>
        <dbReference type="HAMAP-Rule" id="MF_00525"/>
    </source>
</evidence>
<dbReference type="Proteomes" id="UP000237073">
    <property type="component" value="Unassembled WGS sequence"/>
</dbReference>
<dbReference type="GO" id="GO:1902201">
    <property type="term" value="P:negative regulation of bacterial-type flagellum-dependent cell motility"/>
    <property type="evidence" value="ECO:0007669"/>
    <property type="project" value="UniProtKB-UniRule"/>
</dbReference>
<dbReference type="HAMAP" id="MF_00525">
    <property type="entry name" value="GlgS"/>
    <property type="match status" value="1"/>
</dbReference>
<comment type="similarity">
    <text evidence="1">Belongs to the GlgS family.</text>
</comment>
<evidence type="ECO:0000313" key="4">
    <source>
        <dbReference type="Proteomes" id="UP000237073"/>
    </source>
</evidence>
<evidence type="ECO:0000313" key="5">
    <source>
        <dbReference type="Proteomes" id="UP000247005"/>
    </source>
</evidence>
<dbReference type="Gene3D" id="1.20.970.20">
    <property type="entry name" value="Glycogen synthesis protein GlgS"/>
    <property type="match status" value="1"/>
</dbReference>
<comment type="caution">
    <text evidence="3">The sequence shown here is derived from an EMBL/GenBank/DDBJ whole genome shotgun (WGS) entry which is preliminary data.</text>
</comment>
<reference evidence="4 5" key="1">
    <citation type="submission" date="2018-01" db="EMBL/GenBank/DDBJ databases">
        <title>Superficieibacter electus gen. nov., sp. nov., an extended-spectrum beta-lactamase possessing member of the Enterobacteriaceae family, isolated from intensive care unit surfaces.</title>
        <authorList>
            <person name="Potter R.F."/>
            <person name="D'Souza A.W."/>
        </authorList>
    </citation>
    <scope>NUCLEOTIDE SEQUENCE [LARGE SCALE GENOMIC DNA]</scope>
    <source>
        <strain evidence="3 5">BP-1</strain>
        <strain evidence="2 4">BP-2</strain>
    </source>
</reference>
<dbReference type="Pfam" id="PF08971">
    <property type="entry name" value="GlgS"/>
    <property type="match status" value="1"/>
</dbReference>
<dbReference type="Proteomes" id="UP000247005">
    <property type="component" value="Unassembled WGS sequence"/>
</dbReference>
<comment type="function">
    <text evidence="1">Major determinant of cell surface composition. Negatively regulates motility, adhesion and synthesis of biofilm exopolysaccharides.</text>
</comment>
<evidence type="ECO:0000313" key="2">
    <source>
        <dbReference type="EMBL" id="POP43686.1"/>
    </source>
</evidence>
<name>A0A2P5GNS2_9ENTR</name>
<sequence length="60" mass="7405">MNEQDLYSVQNFDFLARSFARMQREGRQIDISNVTGNMDEEHRSWFCQRYEFYQRQTVCE</sequence>
<organism evidence="3 5">
    <name type="scientific">Superficieibacter electus</name>
    <dbReference type="NCBI Taxonomy" id="2022662"/>
    <lineage>
        <taxon>Bacteria</taxon>
        <taxon>Pseudomonadati</taxon>
        <taxon>Pseudomonadota</taxon>
        <taxon>Gammaproteobacteria</taxon>
        <taxon>Enterobacterales</taxon>
        <taxon>Enterobacteriaceae</taxon>
        <taxon>Superficieibacter</taxon>
    </lineage>
</organism>